<organism evidence="3 4">
    <name type="scientific">Halocatena salina</name>
    <dbReference type="NCBI Taxonomy" id="2934340"/>
    <lineage>
        <taxon>Archaea</taxon>
        <taxon>Methanobacteriati</taxon>
        <taxon>Methanobacteriota</taxon>
        <taxon>Stenosarchaea group</taxon>
        <taxon>Halobacteria</taxon>
        <taxon>Halobacteriales</taxon>
        <taxon>Natronomonadaceae</taxon>
        <taxon>Halocatena</taxon>
    </lineage>
</organism>
<proteinExistence type="predicted"/>
<dbReference type="PROSITE" id="PS50926">
    <property type="entry name" value="TRAM"/>
    <property type="match status" value="1"/>
</dbReference>
<sequence>MVEISDALRTVFTGTIERRGENYVVEVPVEEVSHGTIREGSVYRVALLNTPEERGQRRPESVDSTPPVSEGDQRTVTVEAVGREGDGIAKVERGYVIIVPGGEPGEEIEIEIERVTPSVAFANIISNGITSETTSDETPSA</sequence>
<feature type="compositionally biased region" description="Basic and acidic residues" evidence="1">
    <location>
        <begin position="51"/>
        <end position="61"/>
    </location>
</feature>
<dbReference type="GeneID" id="71926405"/>
<keyword evidence="4" id="KW-1185">Reference proteome</keyword>
<evidence type="ECO:0000313" key="4">
    <source>
        <dbReference type="Proteomes" id="UP000831768"/>
    </source>
</evidence>
<feature type="region of interest" description="Disordered" evidence="1">
    <location>
        <begin position="49"/>
        <end position="74"/>
    </location>
</feature>
<dbReference type="KEGG" id="haad:MW046_00120"/>
<dbReference type="SUPFAM" id="SSF50249">
    <property type="entry name" value="Nucleic acid-binding proteins"/>
    <property type="match status" value="1"/>
</dbReference>
<dbReference type="Proteomes" id="UP000831768">
    <property type="component" value="Chromosome"/>
</dbReference>
<name>A0A8U0A4N0_9EURY</name>
<dbReference type="EMBL" id="CP096019">
    <property type="protein sequence ID" value="UPM42877.1"/>
    <property type="molecule type" value="Genomic_DNA"/>
</dbReference>
<dbReference type="Gene3D" id="2.40.50.140">
    <property type="entry name" value="Nucleic acid-binding proteins"/>
    <property type="match status" value="1"/>
</dbReference>
<dbReference type="Pfam" id="PF01938">
    <property type="entry name" value="TRAM"/>
    <property type="match status" value="1"/>
</dbReference>
<accession>A0A8U0A4N0</accession>
<dbReference type="RefSeq" id="WP_247993548.1">
    <property type="nucleotide sequence ID" value="NZ_CP096019.1"/>
</dbReference>
<evidence type="ECO:0000313" key="3">
    <source>
        <dbReference type="EMBL" id="UPM42877.1"/>
    </source>
</evidence>
<dbReference type="AlphaFoldDB" id="A0A8U0A4N0"/>
<evidence type="ECO:0000256" key="1">
    <source>
        <dbReference type="SAM" id="MobiDB-lite"/>
    </source>
</evidence>
<evidence type="ECO:0000259" key="2">
    <source>
        <dbReference type="PROSITE" id="PS50926"/>
    </source>
</evidence>
<dbReference type="InterPro" id="IPR002792">
    <property type="entry name" value="TRAM_dom"/>
</dbReference>
<dbReference type="InterPro" id="IPR012340">
    <property type="entry name" value="NA-bd_OB-fold"/>
</dbReference>
<protein>
    <submittedName>
        <fullName evidence="3">TRAM domain-containing protein</fullName>
    </submittedName>
</protein>
<feature type="domain" description="TRAM" evidence="2">
    <location>
        <begin position="67"/>
        <end position="126"/>
    </location>
</feature>
<gene>
    <name evidence="3" type="ORF">MW046_00120</name>
</gene>
<reference evidence="3" key="1">
    <citation type="submission" date="2022-04" db="EMBL/GenBank/DDBJ databases">
        <title>Halocatena sp. nov., isolated from a salt lake.</title>
        <authorList>
            <person name="Cui H.-L."/>
        </authorList>
    </citation>
    <scope>NUCLEOTIDE SEQUENCE</scope>
    <source>
        <strain evidence="3">AD-1</strain>
    </source>
</reference>